<dbReference type="GO" id="GO:0007165">
    <property type="term" value="P:signal transduction"/>
    <property type="evidence" value="ECO:0000318"/>
    <property type="project" value="GO_Central"/>
</dbReference>
<accession>A0A2K3CPP7</accession>
<dbReference type="Gramene" id="PNW70274">
    <property type="protein sequence ID" value="PNW70274"/>
    <property type="gene ID" value="CHLRE_17g713025v5"/>
</dbReference>
<evidence type="ECO:0000256" key="3">
    <source>
        <dbReference type="ARBA" id="ARBA00022741"/>
    </source>
</evidence>
<keyword evidence="3 6" id="KW-0547">Nucleotide-binding</keyword>
<feature type="signal peptide" evidence="8">
    <location>
        <begin position="1"/>
        <end position="24"/>
    </location>
</feature>
<keyword evidence="2" id="KW-0808">Transferase</keyword>
<feature type="chain" id="PRO_5014332953" description="Protein kinase domain-containing protein" evidence="8">
    <location>
        <begin position="25"/>
        <end position="978"/>
    </location>
</feature>
<proteinExistence type="predicted"/>
<dbReference type="PROSITE" id="PS00107">
    <property type="entry name" value="PROTEIN_KINASE_ATP"/>
    <property type="match status" value="1"/>
</dbReference>
<dbReference type="InterPro" id="IPR000719">
    <property type="entry name" value="Prot_kinase_dom"/>
</dbReference>
<evidence type="ECO:0000256" key="7">
    <source>
        <dbReference type="SAM" id="MobiDB-lite"/>
    </source>
</evidence>
<dbReference type="GeneID" id="5725965"/>
<feature type="region of interest" description="Disordered" evidence="7">
    <location>
        <begin position="291"/>
        <end position="354"/>
    </location>
</feature>
<dbReference type="STRING" id="3055.A0A2K3CPP7"/>
<dbReference type="InterPro" id="IPR011009">
    <property type="entry name" value="Kinase-like_dom_sf"/>
</dbReference>
<protein>
    <recommendedName>
        <fullName evidence="9">Protein kinase domain-containing protein</fullName>
    </recommendedName>
</protein>
<dbReference type="AlphaFoldDB" id="A0A2K3CPP7"/>
<dbReference type="Gene3D" id="1.10.510.10">
    <property type="entry name" value="Transferase(Phosphotransferase) domain 1"/>
    <property type="match status" value="1"/>
</dbReference>
<dbReference type="PROSITE" id="PS50011">
    <property type="entry name" value="PROTEIN_KINASE_DOM"/>
    <property type="match status" value="1"/>
</dbReference>
<evidence type="ECO:0000256" key="1">
    <source>
        <dbReference type="ARBA" id="ARBA00022527"/>
    </source>
</evidence>
<reference evidence="10 11" key="1">
    <citation type="journal article" date="2007" name="Science">
        <title>The Chlamydomonas genome reveals the evolution of key animal and plant functions.</title>
        <authorList>
            <person name="Merchant S.S."/>
            <person name="Prochnik S.E."/>
            <person name="Vallon O."/>
            <person name="Harris E.H."/>
            <person name="Karpowicz S.J."/>
            <person name="Witman G.B."/>
            <person name="Terry A."/>
            <person name="Salamov A."/>
            <person name="Fritz-Laylin L.K."/>
            <person name="Marechal-Drouard L."/>
            <person name="Marshall W.F."/>
            <person name="Qu L.H."/>
            <person name="Nelson D.R."/>
            <person name="Sanderfoot A.A."/>
            <person name="Spalding M.H."/>
            <person name="Kapitonov V.V."/>
            <person name="Ren Q."/>
            <person name="Ferris P."/>
            <person name="Lindquist E."/>
            <person name="Shapiro H."/>
            <person name="Lucas S.M."/>
            <person name="Grimwood J."/>
            <person name="Schmutz J."/>
            <person name="Cardol P."/>
            <person name="Cerutti H."/>
            <person name="Chanfreau G."/>
            <person name="Chen C.L."/>
            <person name="Cognat V."/>
            <person name="Croft M.T."/>
            <person name="Dent R."/>
            <person name="Dutcher S."/>
            <person name="Fernandez E."/>
            <person name="Fukuzawa H."/>
            <person name="Gonzalez-Ballester D."/>
            <person name="Gonzalez-Halphen D."/>
            <person name="Hallmann A."/>
            <person name="Hanikenne M."/>
            <person name="Hippler M."/>
            <person name="Inwood W."/>
            <person name="Jabbari K."/>
            <person name="Kalanon M."/>
            <person name="Kuras R."/>
            <person name="Lefebvre P.A."/>
            <person name="Lemaire S.D."/>
            <person name="Lobanov A.V."/>
            <person name="Lohr M."/>
            <person name="Manuell A."/>
            <person name="Meier I."/>
            <person name="Mets L."/>
            <person name="Mittag M."/>
            <person name="Mittelmeier T."/>
            <person name="Moroney J.V."/>
            <person name="Moseley J."/>
            <person name="Napoli C."/>
            <person name="Nedelcu A.M."/>
            <person name="Niyogi K."/>
            <person name="Novoselov S.V."/>
            <person name="Paulsen I.T."/>
            <person name="Pazour G."/>
            <person name="Purton S."/>
            <person name="Ral J.P."/>
            <person name="Riano-Pachon D.M."/>
            <person name="Riekhof W."/>
            <person name="Rymarquis L."/>
            <person name="Schroda M."/>
            <person name="Stern D."/>
            <person name="Umen J."/>
            <person name="Willows R."/>
            <person name="Wilson N."/>
            <person name="Zimmer S.L."/>
            <person name="Allmer J."/>
            <person name="Balk J."/>
            <person name="Bisova K."/>
            <person name="Chen C.J."/>
            <person name="Elias M."/>
            <person name="Gendler K."/>
            <person name="Hauser C."/>
            <person name="Lamb M.R."/>
            <person name="Ledford H."/>
            <person name="Long J.C."/>
            <person name="Minagawa J."/>
            <person name="Page M.D."/>
            <person name="Pan J."/>
            <person name="Pootakham W."/>
            <person name="Roje S."/>
            <person name="Rose A."/>
            <person name="Stahlberg E."/>
            <person name="Terauchi A.M."/>
            <person name="Yang P."/>
            <person name="Ball S."/>
            <person name="Bowler C."/>
            <person name="Dieckmann C.L."/>
            <person name="Gladyshev V.N."/>
            <person name="Green P."/>
            <person name="Jorgensen R."/>
            <person name="Mayfield S."/>
            <person name="Mueller-Roeber B."/>
            <person name="Rajamani S."/>
            <person name="Sayre R.T."/>
            <person name="Brokstein P."/>
            <person name="Dubchak I."/>
            <person name="Goodstein D."/>
            <person name="Hornick L."/>
            <person name="Huang Y.W."/>
            <person name="Jhaveri J."/>
            <person name="Luo Y."/>
            <person name="Martinez D."/>
            <person name="Ngau W.C."/>
            <person name="Otillar B."/>
            <person name="Poliakov A."/>
            <person name="Porter A."/>
            <person name="Szajkowski L."/>
            <person name="Werner G."/>
            <person name="Zhou K."/>
            <person name="Grigoriev I.V."/>
            <person name="Rokhsar D.S."/>
            <person name="Grossman A.R."/>
        </authorList>
    </citation>
    <scope>NUCLEOTIDE SEQUENCE [LARGE SCALE GENOMIC DNA]</scope>
    <source>
        <strain evidence="11">CC-503</strain>
    </source>
</reference>
<dbReference type="Proteomes" id="UP000006906">
    <property type="component" value="Chromosome 17"/>
</dbReference>
<evidence type="ECO:0000256" key="8">
    <source>
        <dbReference type="SAM" id="SignalP"/>
    </source>
</evidence>
<keyword evidence="11" id="KW-1185">Reference proteome</keyword>
<evidence type="ECO:0000256" key="5">
    <source>
        <dbReference type="ARBA" id="ARBA00022840"/>
    </source>
</evidence>
<dbReference type="SMART" id="SM00220">
    <property type="entry name" value="S_TKc"/>
    <property type="match status" value="1"/>
</dbReference>
<feature type="compositionally biased region" description="Pro residues" evidence="7">
    <location>
        <begin position="623"/>
        <end position="638"/>
    </location>
</feature>
<feature type="binding site" evidence="6">
    <location>
        <position position="569"/>
    </location>
    <ligand>
        <name>ATP</name>
        <dbReference type="ChEBI" id="CHEBI:30616"/>
    </ligand>
</feature>
<feature type="compositionally biased region" description="Low complexity" evidence="7">
    <location>
        <begin position="694"/>
        <end position="714"/>
    </location>
</feature>
<dbReference type="GO" id="GO:0004674">
    <property type="term" value="F:protein serine/threonine kinase activity"/>
    <property type="evidence" value="ECO:0000318"/>
    <property type="project" value="GO_Central"/>
</dbReference>
<organism evidence="10 11">
    <name type="scientific">Chlamydomonas reinhardtii</name>
    <name type="common">Chlamydomonas smithii</name>
    <dbReference type="NCBI Taxonomy" id="3055"/>
    <lineage>
        <taxon>Eukaryota</taxon>
        <taxon>Viridiplantae</taxon>
        <taxon>Chlorophyta</taxon>
        <taxon>core chlorophytes</taxon>
        <taxon>Chlorophyceae</taxon>
        <taxon>CS clade</taxon>
        <taxon>Chlamydomonadales</taxon>
        <taxon>Chlamydomonadaceae</taxon>
        <taxon>Chlamydomonas</taxon>
    </lineage>
</organism>
<evidence type="ECO:0000256" key="2">
    <source>
        <dbReference type="ARBA" id="ARBA00022679"/>
    </source>
</evidence>
<dbReference type="PANTHER" id="PTHR44329">
    <property type="entry name" value="SERINE/THREONINE-PROTEIN KINASE TNNI3K-RELATED"/>
    <property type="match status" value="1"/>
</dbReference>
<feature type="domain" description="Protein kinase" evidence="9">
    <location>
        <begin position="542"/>
        <end position="965"/>
    </location>
</feature>
<dbReference type="InterPro" id="IPR001245">
    <property type="entry name" value="Ser-Thr/Tyr_kinase_cat_dom"/>
</dbReference>
<feature type="compositionally biased region" description="Pro residues" evidence="7">
    <location>
        <begin position="312"/>
        <end position="333"/>
    </location>
</feature>
<dbReference type="InterPro" id="IPR051681">
    <property type="entry name" value="Ser/Thr_Kinases-Pseudokinases"/>
</dbReference>
<name>A0A2K3CPP7_CHLRE</name>
<feature type="compositionally biased region" description="Gly residues" evidence="7">
    <location>
        <begin position="342"/>
        <end position="354"/>
    </location>
</feature>
<feature type="compositionally biased region" description="Low complexity" evidence="7">
    <location>
        <begin position="608"/>
        <end position="622"/>
    </location>
</feature>
<keyword evidence="8" id="KW-0732">Signal</keyword>
<dbReference type="EMBL" id="CM008978">
    <property type="protein sequence ID" value="PNW70274.1"/>
    <property type="molecule type" value="Genomic_DNA"/>
</dbReference>
<keyword evidence="1" id="KW-0723">Serine/threonine-protein kinase</keyword>
<dbReference type="SUPFAM" id="SSF56112">
    <property type="entry name" value="Protein kinase-like (PK-like)"/>
    <property type="match status" value="1"/>
</dbReference>
<dbReference type="InParanoid" id="A0A2K3CPP7"/>
<dbReference type="PROSITE" id="PS00108">
    <property type="entry name" value="PROTEIN_KINASE_ST"/>
    <property type="match status" value="1"/>
</dbReference>
<evidence type="ECO:0000313" key="11">
    <source>
        <dbReference type="Proteomes" id="UP000006906"/>
    </source>
</evidence>
<dbReference type="GO" id="GO:0005524">
    <property type="term" value="F:ATP binding"/>
    <property type="evidence" value="ECO:0007669"/>
    <property type="project" value="UniProtKB-UniRule"/>
</dbReference>
<keyword evidence="5 6" id="KW-0067">ATP-binding</keyword>
<dbReference type="InterPro" id="IPR017441">
    <property type="entry name" value="Protein_kinase_ATP_BS"/>
</dbReference>
<feature type="region of interest" description="Disordered" evidence="7">
    <location>
        <begin position="694"/>
        <end position="730"/>
    </location>
</feature>
<dbReference type="Pfam" id="PF07714">
    <property type="entry name" value="PK_Tyr_Ser-Thr"/>
    <property type="match status" value="1"/>
</dbReference>
<dbReference type="KEGG" id="cre:CHLRE_17g713025v5"/>
<sequence length="978" mass="101561">MLQYRTASFPLVFVLVELVGCCSAIELLAGTEPGIAVVRSGVQLAAAFADASVHTALVDVEGVRLTDSDFSAHELPIPVTRNFTIEGKWQLPLGRWPYMDWAYLRGKVRLAPGVTLTLDRLMTRRTRSDPSFRAPGFDVVTDDSGRDPNDPSAFALIVVKRCANLQEVCLPPSLVAASVSTIPRPPQLPPGNQISYSNTTIVPLHPNCSGSSSPDLPFEQQCISSSGGVYLDFGLFCYTLDAFGNQVKTGYVSQVVDCDNLCYQYMTLECTKQYGIAGCFNLLKTQQEQQDYQNTTNGSGSVDGGGGGAVAAPPPPRPVAGAALPPPLAPTPGPGAMREVTAGGGPPASGAGGRGGNTAAVIGAVVGGVAGGLLLATGITAAVVRVRRRRHAAAASGGLPTRGDSGSEGGSSCWDKIGSWAAWGMPQGAERAGGHGAAYGLQEPIDSSHAGAADPKAKAAAAPAARPLDTGVFWSLVPVTPLTPFQPHIPLNVTPLPAPTTGGGNLLKSTVGSSNTDKQGPVARGGGASVVLPAVPEDLHVLLTEVLIGKGAFSKVVEGHYCGRRVAVKQIDTGLLLQHQQQHQPPSCAAAALDRESGEGDVPPPPSSAHQQQDVQQQQQQPPAGPESPSPAAAPPPATQAAAAATVAAGGAATAAAAGVPAAAAAGSQQLPLAYTQALTVYVSSAGAFPVTASDASNSSNSASPQQKQGQQQPQVPPAVAIGHAQSSSSQNRKFQDSLIAILEQEVQVLARVQHPNIVTLLAANLVPPHVCLVMERMDTSLDRLLYKDPNRPLPLSLAVHIALQVARALEYLHPTIIHRDLKPGNVLISNADASDETQVVAKLADFGLSRLQNTTLITQEPGVGTGPYMAPECFDINNIAITDRADCYSFGVLLWELVTRSQPWAGLTVVAMAVRVVVNGERLPMSPLALAGAPAKLQKLVTQCFEADPRRRPAAAEIVKVLMLVQQQLAAGVYDSL</sequence>
<dbReference type="OrthoDB" id="4062651at2759"/>
<dbReference type="PANTHER" id="PTHR44329:SF214">
    <property type="entry name" value="PROTEIN KINASE DOMAIN-CONTAINING PROTEIN"/>
    <property type="match status" value="1"/>
</dbReference>
<gene>
    <name evidence="10" type="ORF">CHLRE_17g713025v5</name>
</gene>
<dbReference type="RefSeq" id="XP_042914576.1">
    <property type="nucleotide sequence ID" value="XM_043072116.1"/>
</dbReference>
<feature type="compositionally biased region" description="Polar residues" evidence="7">
    <location>
        <begin position="291"/>
        <end position="300"/>
    </location>
</feature>
<feature type="region of interest" description="Disordered" evidence="7">
    <location>
        <begin position="392"/>
        <end position="411"/>
    </location>
</feature>
<feature type="region of interest" description="Disordered" evidence="7">
    <location>
        <begin position="578"/>
        <end position="641"/>
    </location>
</feature>
<dbReference type="InterPro" id="IPR008271">
    <property type="entry name" value="Ser/Thr_kinase_AS"/>
</dbReference>
<evidence type="ECO:0000256" key="6">
    <source>
        <dbReference type="PROSITE-ProRule" id="PRU10141"/>
    </source>
</evidence>
<evidence type="ECO:0000313" key="10">
    <source>
        <dbReference type="EMBL" id="PNW70274.1"/>
    </source>
</evidence>
<evidence type="ECO:0000256" key="4">
    <source>
        <dbReference type="ARBA" id="ARBA00022777"/>
    </source>
</evidence>
<keyword evidence="4" id="KW-0418">Kinase</keyword>
<evidence type="ECO:0000259" key="9">
    <source>
        <dbReference type="PROSITE" id="PS50011"/>
    </source>
</evidence>